<feature type="coiled-coil region" evidence="1">
    <location>
        <begin position="175"/>
        <end position="229"/>
    </location>
</feature>
<evidence type="ECO:0000256" key="1">
    <source>
        <dbReference type="SAM" id="Coils"/>
    </source>
</evidence>
<accession>A0AAD2DB18</accession>
<comment type="caution">
    <text evidence="2">The sequence shown here is derived from an EMBL/GenBank/DDBJ whole genome shotgun (WGS) entry which is preliminary data.</text>
</comment>
<organism evidence="2 3">
    <name type="scientific">Euplotes crassus</name>
    <dbReference type="NCBI Taxonomy" id="5936"/>
    <lineage>
        <taxon>Eukaryota</taxon>
        <taxon>Sar</taxon>
        <taxon>Alveolata</taxon>
        <taxon>Ciliophora</taxon>
        <taxon>Intramacronucleata</taxon>
        <taxon>Spirotrichea</taxon>
        <taxon>Hypotrichia</taxon>
        <taxon>Euplotida</taxon>
        <taxon>Euplotidae</taxon>
        <taxon>Moneuplotes</taxon>
    </lineage>
</organism>
<evidence type="ECO:0000313" key="3">
    <source>
        <dbReference type="Proteomes" id="UP001295684"/>
    </source>
</evidence>
<keyword evidence="3" id="KW-1185">Reference proteome</keyword>
<keyword evidence="1" id="KW-0175">Coiled coil</keyword>
<dbReference type="AlphaFoldDB" id="A0AAD2DB18"/>
<feature type="coiled-coil region" evidence="1">
    <location>
        <begin position="108"/>
        <end position="142"/>
    </location>
</feature>
<dbReference type="EMBL" id="CAMPGE010030174">
    <property type="protein sequence ID" value="CAI2387682.1"/>
    <property type="molecule type" value="Genomic_DNA"/>
</dbReference>
<proteinExistence type="predicted"/>
<evidence type="ECO:0000313" key="2">
    <source>
        <dbReference type="EMBL" id="CAI2387682.1"/>
    </source>
</evidence>
<protein>
    <submittedName>
        <fullName evidence="2">Uncharacterized protein</fullName>
    </submittedName>
</protein>
<name>A0AAD2DB18_EUPCR</name>
<gene>
    <name evidence="2" type="ORF">ECRASSUSDP1_LOCUS29316</name>
</gene>
<reference evidence="2" key="1">
    <citation type="submission" date="2023-07" db="EMBL/GenBank/DDBJ databases">
        <authorList>
            <consortium name="AG Swart"/>
            <person name="Singh M."/>
            <person name="Singh A."/>
            <person name="Seah K."/>
            <person name="Emmerich C."/>
        </authorList>
    </citation>
    <scope>NUCLEOTIDE SEQUENCE</scope>
    <source>
        <strain evidence="2">DP1</strain>
    </source>
</reference>
<sequence>MVFDYPINLEIHQDKFCTPLGGNVKDLLNSETKKPGLRDNSKIIQKFQQRGNAQAELKDLSQKMMLANIDNRERLHNVWQTVKENQDLRIRNKIEARDLEFELRDLRKMKGKLELHDREKELKELEAKQNSIKNAIKQYHEEENYTIKNENDDIRDRIEKSKIFNTKSQERINKMKDMGERKASLQHKMASLMDKGESIFLETSLEDTRERINKLIREKEKTMNQYKANLTSDDPFNIIEVQDNPKFYGISYISTYFVLNVCTSPFFSNE</sequence>
<dbReference type="Proteomes" id="UP001295684">
    <property type="component" value="Unassembled WGS sequence"/>
</dbReference>